<dbReference type="KEGG" id="rci:RRC456"/>
<evidence type="ECO:0000256" key="3">
    <source>
        <dbReference type="ARBA" id="ARBA00022449"/>
    </source>
</evidence>
<keyword evidence="8 9" id="KW-0472">Membrane</keyword>
<dbReference type="OrthoDB" id="11709at2157"/>
<comment type="subcellular location">
    <subcellularLocation>
        <location evidence="1">Cell membrane</location>
        <topology evidence="1">Multi-pass membrane protein</topology>
    </subcellularLocation>
</comment>
<evidence type="ECO:0000313" key="11">
    <source>
        <dbReference type="EMBL" id="CAJ38156.1"/>
    </source>
</evidence>
<protein>
    <submittedName>
        <fullName evidence="11">Na(+)/H(+) antiporter</fullName>
    </submittedName>
</protein>
<dbReference type="InterPro" id="IPR038770">
    <property type="entry name" value="Na+/solute_symporter_sf"/>
</dbReference>
<dbReference type="GeneID" id="5144586"/>
<dbReference type="GO" id="GO:1902600">
    <property type="term" value="P:proton transmembrane transport"/>
    <property type="evidence" value="ECO:0007669"/>
    <property type="project" value="InterPro"/>
</dbReference>
<gene>
    <name evidence="11" type="ORF">RRC456</name>
</gene>
<dbReference type="GO" id="GO:0005886">
    <property type="term" value="C:plasma membrane"/>
    <property type="evidence" value="ECO:0007669"/>
    <property type="project" value="UniProtKB-SubCell"/>
</dbReference>
<feature type="transmembrane region" description="Helical" evidence="9">
    <location>
        <begin position="89"/>
        <end position="110"/>
    </location>
</feature>
<evidence type="ECO:0000256" key="9">
    <source>
        <dbReference type="SAM" id="Phobius"/>
    </source>
</evidence>
<keyword evidence="2" id="KW-0813">Transport</keyword>
<keyword evidence="3" id="KW-0050">Antiport</keyword>
<evidence type="ECO:0000256" key="6">
    <source>
        <dbReference type="ARBA" id="ARBA00022989"/>
    </source>
</evidence>
<dbReference type="Gene3D" id="1.20.1530.20">
    <property type="match status" value="1"/>
</dbReference>
<evidence type="ECO:0000313" key="12">
    <source>
        <dbReference type="Proteomes" id="UP000000663"/>
    </source>
</evidence>
<evidence type="ECO:0000256" key="1">
    <source>
        <dbReference type="ARBA" id="ARBA00004651"/>
    </source>
</evidence>
<keyword evidence="6 9" id="KW-1133">Transmembrane helix</keyword>
<feature type="domain" description="Cation/H+ exchanger transmembrane" evidence="10">
    <location>
        <begin position="16"/>
        <end position="390"/>
    </location>
</feature>
<dbReference type="AlphaFoldDB" id="Q0W0D7"/>
<name>Q0W0D7_METAR</name>
<dbReference type="InterPro" id="IPR006153">
    <property type="entry name" value="Cation/H_exchanger_TM"/>
</dbReference>
<dbReference type="EMBL" id="AM114193">
    <property type="protein sequence ID" value="CAJ38156.1"/>
    <property type="molecule type" value="Genomic_DNA"/>
</dbReference>
<evidence type="ECO:0000256" key="8">
    <source>
        <dbReference type="ARBA" id="ARBA00023136"/>
    </source>
</evidence>
<reference evidence="11 12" key="1">
    <citation type="journal article" date="2006" name="Science">
        <title>Genome of rice cluster I archaea -- the key methane producers in the rice rhizosphere.</title>
        <authorList>
            <person name="Erkel C."/>
            <person name="Kube M."/>
            <person name="Reinhardt R."/>
            <person name="Liesack W."/>
        </authorList>
    </citation>
    <scope>NUCLEOTIDE SEQUENCE [LARGE SCALE GENOMIC DNA]</scope>
    <source>
        <strain evidence="12">DSM 22066 / NBRC 105507 / MRE50</strain>
    </source>
</reference>
<feature type="transmembrane region" description="Helical" evidence="9">
    <location>
        <begin position="372"/>
        <end position="392"/>
    </location>
</feature>
<dbReference type="PANTHER" id="PTHR32507">
    <property type="entry name" value="NA(+)/H(+) ANTIPORTER 1"/>
    <property type="match status" value="1"/>
</dbReference>
<feature type="transmembrane region" description="Helical" evidence="9">
    <location>
        <begin position="150"/>
        <end position="168"/>
    </location>
</feature>
<dbReference type="Proteomes" id="UP000000663">
    <property type="component" value="Chromosome"/>
</dbReference>
<dbReference type="eggNOG" id="arCOG01962">
    <property type="taxonomic scope" value="Archaea"/>
</dbReference>
<accession>Q0W0D7</accession>
<feature type="transmembrane region" description="Helical" evidence="9">
    <location>
        <begin position="56"/>
        <end position="77"/>
    </location>
</feature>
<dbReference type="Pfam" id="PF00999">
    <property type="entry name" value="Na_H_Exchanger"/>
    <property type="match status" value="1"/>
</dbReference>
<sequence length="424" mass="45618">MEITTAILAVGLLVFLAHLFTGIFSRTRIPDVLLLMLIGLAIGPFLHLVTPEEFGALGPLFTSITLIVILFQGGLDLKLDVLYRSLRGSVFLTVTNFVITMIAVGLLSMIMAGMDVLSAFTLGAILGGTSSAVVIPMVRQLSMKEESKTVLLLESALSDVLCIVVAIALMESLKYGMFDPAQISGKIIASFTIASLLGAVGALGWSLLLNKIRALDNSIFLTPAFVFVVYGIVEVLGFSGAIAALAFGIVLGNADFFSRLLAITRIRILPVSLNSTEKIFFSEVVFLLKTFFFVYIGLSIIVSNVALMVMGLILTLIIFYVRIPTVWISLPRKTPVADASISAVMVPKGLAAAVLASIPLQMGLASGELIQCITYAVILFSIVLNSILVFLLEKTSVARFYGWMFSDFGRDKKEPEGDLQVNVA</sequence>
<feature type="transmembrane region" description="Helical" evidence="9">
    <location>
        <begin position="220"/>
        <end position="251"/>
    </location>
</feature>
<keyword evidence="4" id="KW-1003">Cell membrane</keyword>
<feature type="transmembrane region" description="Helical" evidence="9">
    <location>
        <begin position="305"/>
        <end position="327"/>
    </location>
</feature>
<keyword evidence="5 9" id="KW-0812">Transmembrane</keyword>
<feature type="transmembrane region" description="Helical" evidence="9">
    <location>
        <begin position="32"/>
        <end position="50"/>
    </location>
</feature>
<evidence type="ECO:0000256" key="2">
    <source>
        <dbReference type="ARBA" id="ARBA00022448"/>
    </source>
</evidence>
<dbReference type="GO" id="GO:0015297">
    <property type="term" value="F:antiporter activity"/>
    <property type="evidence" value="ECO:0007669"/>
    <property type="project" value="UniProtKB-KW"/>
</dbReference>
<dbReference type="STRING" id="351160.RRC456"/>
<feature type="transmembrane region" description="Helical" evidence="9">
    <location>
        <begin position="116"/>
        <end position="138"/>
    </location>
</feature>
<evidence type="ECO:0000256" key="7">
    <source>
        <dbReference type="ARBA" id="ARBA00023065"/>
    </source>
</evidence>
<evidence type="ECO:0000259" key="10">
    <source>
        <dbReference type="Pfam" id="PF00999"/>
    </source>
</evidence>
<keyword evidence="7" id="KW-0406">Ion transport</keyword>
<feature type="transmembrane region" description="Helical" evidence="9">
    <location>
        <begin position="339"/>
        <end position="360"/>
    </location>
</feature>
<proteinExistence type="predicted"/>
<feature type="transmembrane region" description="Helical" evidence="9">
    <location>
        <begin position="6"/>
        <end position="25"/>
    </location>
</feature>
<organism evidence="11 12">
    <name type="scientific">Methanocella arvoryzae (strain DSM 22066 / NBRC 105507 / MRE50)</name>
    <dbReference type="NCBI Taxonomy" id="351160"/>
    <lineage>
        <taxon>Archaea</taxon>
        <taxon>Methanobacteriati</taxon>
        <taxon>Methanobacteriota</taxon>
        <taxon>Stenosarchaea group</taxon>
        <taxon>Methanomicrobia</taxon>
        <taxon>Methanocellales</taxon>
        <taxon>Methanocellaceae</taxon>
        <taxon>Methanocella</taxon>
    </lineage>
</organism>
<feature type="transmembrane region" description="Helical" evidence="9">
    <location>
        <begin position="279"/>
        <end position="298"/>
    </location>
</feature>
<keyword evidence="12" id="KW-1185">Reference proteome</keyword>
<dbReference type="PANTHER" id="PTHR32507:SF0">
    <property type="entry name" value="NA(+)_H(+) ANTIPORTER 2-RELATED"/>
    <property type="match status" value="1"/>
</dbReference>
<evidence type="ECO:0000256" key="4">
    <source>
        <dbReference type="ARBA" id="ARBA00022475"/>
    </source>
</evidence>
<dbReference type="RefSeq" id="WP_012034436.1">
    <property type="nucleotide sequence ID" value="NC_009464.1"/>
</dbReference>
<feature type="transmembrane region" description="Helical" evidence="9">
    <location>
        <begin position="188"/>
        <end position="208"/>
    </location>
</feature>
<evidence type="ECO:0000256" key="5">
    <source>
        <dbReference type="ARBA" id="ARBA00022692"/>
    </source>
</evidence>